<name>A0A9K3DAZ6_9EUKA</name>
<dbReference type="GO" id="GO:0070150">
    <property type="term" value="P:mitochondrial glycyl-tRNA aminoacylation"/>
    <property type="evidence" value="ECO:0007669"/>
    <property type="project" value="TreeGrafter"/>
</dbReference>
<evidence type="ECO:0000313" key="2">
    <source>
        <dbReference type="Proteomes" id="UP000265618"/>
    </source>
</evidence>
<keyword evidence="2" id="KW-1185">Reference proteome</keyword>
<organism evidence="1 2">
    <name type="scientific">Kipferlia bialata</name>
    <dbReference type="NCBI Taxonomy" id="797122"/>
    <lineage>
        <taxon>Eukaryota</taxon>
        <taxon>Metamonada</taxon>
        <taxon>Carpediemonas-like organisms</taxon>
        <taxon>Kipferlia</taxon>
    </lineage>
</organism>
<protein>
    <submittedName>
        <fullName evidence="1">Glycyl-tRNA synthetase/DNA polymerase subunit gamma-2</fullName>
    </submittedName>
</protein>
<dbReference type="SUPFAM" id="SSF55681">
    <property type="entry name" value="Class II aaRS and biotin synthetases"/>
    <property type="match status" value="1"/>
</dbReference>
<dbReference type="GO" id="GO:0005739">
    <property type="term" value="C:mitochondrion"/>
    <property type="evidence" value="ECO:0007669"/>
    <property type="project" value="TreeGrafter"/>
</dbReference>
<dbReference type="AlphaFoldDB" id="A0A9K3DAZ6"/>
<proteinExistence type="predicted"/>
<sequence length="118" mass="13763">MDYDRAVLEECLRRRFFIVPSFEIYGGVRGLYDMGPPACAIKSNLLAEWRKHFVIHDSMFELDASSLTPDTVFAASGHLERFTDLMVRDDETGDCFRADQLLEEWCEKRCVYTYIHIV</sequence>
<dbReference type="OrthoDB" id="10267474at2759"/>
<dbReference type="InterPro" id="IPR027031">
    <property type="entry name" value="Gly-tRNA_synthase/POLG2"/>
</dbReference>
<dbReference type="InterPro" id="IPR045864">
    <property type="entry name" value="aa-tRNA-synth_II/BPL/LPL"/>
</dbReference>
<evidence type="ECO:0000313" key="1">
    <source>
        <dbReference type="EMBL" id="GIQ91537.1"/>
    </source>
</evidence>
<dbReference type="Proteomes" id="UP000265618">
    <property type="component" value="Unassembled WGS sequence"/>
</dbReference>
<accession>A0A9K3DAZ6</accession>
<dbReference type="Gene3D" id="3.30.930.10">
    <property type="entry name" value="Bira Bifunctional Protein, Domain 2"/>
    <property type="match status" value="1"/>
</dbReference>
<dbReference type="GO" id="GO:0004820">
    <property type="term" value="F:glycine-tRNA ligase activity"/>
    <property type="evidence" value="ECO:0007669"/>
    <property type="project" value="TreeGrafter"/>
</dbReference>
<dbReference type="PANTHER" id="PTHR10745:SF0">
    <property type="entry name" value="GLYCINE--TRNA LIGASE"/>
    <property type="match status" value="1"/>
</dbReference>
<gene>
    <name evidence="1" type="ORF">KIPB_014832</name>
</gene>
<comment type="caution">
    <text evidence="1">The sequence shown here is derived from an EMBL/GenBank/DDBJ whole genome shotgun (WGS) entry which is preliminary data.</text>
</comment>
<dbReference type="PANTHER" id="PTHR10745">
    <property type="entry name" value="GLYCYL-TRNA SYNTHETASE/DNA POLYMERASE SUBUNIT GAMMA-2"/>
    <property type="match status" value="1"/>
</dbReference>
<dbReference type="EMBL" id="BDIP01007888">
    <property type="protein sequence ID" value="GIQ91537.1"/>
    <property type="molecule type" value="Genomic_DNA"/>
</dbReference>
<reference evidence="1 2" key="1">
    <citation type="journal article" date="2018" name="PLoS ONE">
        <title>The draft genome of Kipferlia bialata reveals reductive genome evolution in fornicate parasites.</title>
        <authorList>
            <person name="Tanifuji G."/>
            <person name="Takabayashi S."/>
            <person name="Kume K."/>
            <person name="Takagi M."/>
            <person name="Nakayama T."/>
            <person name="Kamikawa R."/>
            <person name="Inagaki Y."/>
            <person name="Hashimoto T."/>
        </authorList>
    </citation>
    <scope>NUCLEOTIDE SEQUENCE [LARGE SCALE GENOMIC DNA]</scope>
    <source>
        <strain evidence="1">NY0173</strain>
    </source>
</reference>